<accession>A0AAV7SSB5</accession>
<protein>
    <submittedName>
        <fullName evidence="2">Uncharacterized protein</fullName>
    </submittedName>
</protein>
<feature type="compositionally biased region" description="Polar residues" evidence="1">
    <location>
        <begin position="28"/>
        <end position="40"/>
    </location>
</feature>
<reference evidence="2" key="1">
    <citation type="journal article" date="2022" name="bioRxiv">
        <title>Sequencing and chromosome-scale assembly of the giantPleurodeles waltlgenome.</title>
        <authorList>
            <person name="Brown T."/>
            <person name="Elewa A."/>
            <person name="Iarovenko S."/>
            <person name="Subramanian E."/>
            <person name="Araus A.J."/>
            <person name="Petzold A."/>
            <person name="Susuki M."/>
            <person name="Suzuki K.-i.T."/>
            <person name="Hayashi T."/>
            <person name="Toyoda A."/>
            <person name="Oliveira C."/>
            <person name="Osipova E."/>
            <person name="Leigh N.D."/>
            <person name="Simon A."/>
            <person name="Yun M.H."/>
        </authorList>
    </citation>
    <scope>NUCLEOTIDE SEQUENCE</scope>
    <source>
        <strain evidence="2">20211129_DDA</strain>
        <tissue evidence="2">Liver</tissue>
    </source>
</reference>
<evidence type="ECO:0000313" key="2">
    <source>
        <dbReference type="EMBL" id="KAJ1167047.1"/>
    </source>
</evidence>
<dbReference type="Proteomes" id="UP001066276">
    <property type="component" value="Chromosome 4_2"/>
</dbReference>
<gene>
    <name evidence="2" type="ORF">NDU88_007440</name>
</gene>
<proteinExistence type="predicted"/>
<sequence>MGSIGSCDPKSETHKTRMGSIRPRESRSAVQKTRMGSNGSRDPRSGTHKTRMGSIGSCDPRTCALVCWVGHTGHETPDLKLLAPRWALPSHGHQDGPYPRQRT</sequence>
<evidence type="ECO:0000256" key="1">
    <source>
        <dbReference type="SAM" id="MobiDB-lite"/>
    </source>
</evidence>
<name>A0AAV7SSB5_PLEWA</name>
<evidence type="ECO:0000313" key="3">
    <source>
        <dbReference type="Proteomes" id="UP001066276"/>
    </source>
</evidence>
<feature type="region of interest" description="Disordered" evidence="1">
    <location>
        <begin position="1"/>
        <end position="59"/>
    </location>
</feature>
<keyword evidence="3" id="KW-1185">Reference proteome</keyword>
<organism evidence="2 3">
    <name type="scientific">Pleurodeles waltl</name>
    <name type="common">Iberian ribbed newt</name>
    <dbReference type="NCBI Taxonomy" id="8319"/>
    <lineage>
        <taxon>Eukaryota</taxon>
        <taxon>Metazoa</taxon>
        <taxon>Chordata</taxon>
        <taxon>Craniata</taxon>
        <taxon>Vertebrata</taxon>
        <taxon>Euteleostomi</taxon>
        <taxon>Amphibia</taxon>
        <taxon>Batrachia</taxon>
        <taxon>Caudata</taxon>
        <taxon>Salamandroidea</taxon>
        <taxon>Salamandridae</taxon>
        <taxon>Pleurodelinae</taxon>
        <taxon>Pleurodeles</taxon>
    </lineage>
</organism>
<dbReference type="EMBL" id="JANPWB010000008">
    <property type="protein sequence ID" value="KAJ1167047.1"/>
    <property type="molecule type" value="Genomic_DNA"/>
</dbReference>
<comment type="caution">
    <text evidence="2">The sequence shown here is derived from an EMBL/GenBank/DDBJ whole genome shotgun (WGS) entry which is preliminary data.</text>
</comment>
<dbReference type="AlphaFoldDB" id="A0AAV7SSB5"/>